<dbReference type="RefSeq" id="WP_073361664.1">
    <property type="nucleotide sequence ID" value="NZ_FQVQ01000002.1"/>
</dbReference>
<proteinExistence type="predicted"/>
<dbReference type="EMBL" id="FQVQ01000002">
    <property type="protein sequence ID" value="SHE96006.1"/>
    <property type="molecule type" value="Genomic_DNA"/>
</dbReference>
<dbReference type="STRING" id="1124188.SAMN05444377_102146"/>
<dbReference type="Proteomes" id="UP000184147">
    <property type="component" value="Unassembled WGS sequence"/>
</dbReference>
<feature type="domain" description="Transglutaminase-like" evidence="2">
    <location>
        <begin position="273"/>
        <end position="376"/>
    </location>
</feature>
<dbReference type="InterPro" id="IPR038765">
    <property type="entry name" value="Papain-like_cys_pep_sf"/>
</dbReference>
<evidence type="ECO:0000256" key="1">
    <source>
        <dbReference type="SAM" id="SignalP"/>
    </source>
</evidence>
<dbReference type="InterPro" id="IPR002931">
    <property type="entry name" value="Transglutaminase-like"/>
</dbReference>
<dbReference type="Gene3D" id="2.60.40.3140">
    <property type="match status" value="1"/>
</dbReference>
<sequence>MYKPLLLLLLVSQFFFGQNPNYTALTVPDALKESANSIVRADDIVVNITSSKSYTISRKRVVTIFNKKGEDHIDAYLSYSPSEKVIQLQLTVYNAMGMEIKKFKKSDFTDQSVADGFSLLTDNRVLFLDYTPTEFPLTFVFESELKTINTAFIASWSPYENYYSSIQKSSVTYKYPEDLTLRIKEENFEGRTITKTEQKGVLSYTVENLPAEKREDYAPSTDQIFPKVRVALNRFSLEGVDGEVNTWADFGKWMYEGILKGTDELSPETIAKVKTLTADCKDPLEKARKIYEYVQGRTRYVSVQLGIGGWKPMLAKDVDRLGYGDCKALSNYTRALLQAVGIESYYTIIYGGDEQFDITPDFVGMQGNHAVLAMPDGKGGYTFMECTSQTVPFGFQGDFTDDRFALLIKPDKGEVVRTQNYSEKKSTQLSKGSFQITPEGDFKGSLQIVSTGIQYDQASALEGQPKDKLDEHYKSYFSWINNLKVDKCRLTNDKKTVQFTQELEISALGYAKPSGNMILVNVNPFNQSVQVPARYRNRKNPVEITRGFYDEDTFTFTIPEGLKVDVIPDAVQLEDTFGSYSMTVTVKEKEVLVKRTFLLRKGKYPKESYELYRKFREQIARADNAKIVFIKS</sequence>
<feature type="chain" id="PRO_5013313622" evidence="1">
    <location>
        <begin position="18"/>
        <end position="632"/>
    </location>
</feature>
<organism evidence="4 5">
    <name type="scientific">Flavobacterium fontis</name>
    <dbReference type="NCBI Taxonomy" id="1124188"/>
    <lineage>
        <taxon>Bacteria</taxon>
        <taxon>Pseudomonadati</taxon>
        <taxon>Bacteroidota</taxon>
        <taxon>Flavobacteriia</taxon>
        <taxon>Flavobacteriales</taxon>
        <taxon>Flavobacteriaceae</taxon>
        <taxon>Flavobacterium</taxon>
    </lineage>
</organism>
<protein>
    <submittedName>
        <fullName evidence="4">Transglutaminase-like superfamily protein</fullName>
    </submittedName>
</protein>
<dbReference type="Gene3D" id="2.60.120.1130">
    <property type="match status" value="1"/>
</dbReference>
<dbReference type="AlphaFoldDB" id="A0A1M4XRL7"/>
<dbReference type="SUPFAM" id="SSF54001">
    <property type="entry name" value="Cysteine proteinases"/>
    <property type="match status" value="1"/>
</dbReference>
<name>A0A1M4XRL7_9FLAO</name>
<evidence type="ECO:0000313" key="5">
    <source>
        <dbReference type="Proteomes" id="UP000184147"/>
    </source>
</evidence>
<dbReference type="InterPro" id="IPR024618">
    <property type="entry name" value="DUF3857"/>
</dbReference>
<reference evidence="4 5" key="1">
    <citation type="submission" date="2016-11" db="EMBL/GenBank/DDBJ databases">
        <authorList>
            <person name="Jaros S."/>
            <person name="Januszkiewicz K."/>
            <person name="Wedrychowicz H."/>
        </authorList>
    </citation>
    <scope>NUCLEOTIDE SEQUENCE [LARGE SCALE GENOMIC DNA]</scope>
    <source>
        <strain evidence="4 5">DSM 25660</strain>
    </source>
</reference>
<feature type="domain" description="DUF3857" evidence="3">
    <location>
        <begin position="52"/>
        <end position="211"/>
    </location>
</feature>
<dbReference type="Pfam" id="PF01841">
    <property type="entry name" value="Transglut_core"/>
    <property type="match status" value="1"/>
</dbReference>
<keyword evidence="5" id="KW-1185">Reference proteome</keyword>
<dbReference type="Pfam" id="PF12969">
    <property type="entry name" value="DUF3857"/>
    <property type="match status" value="1"/>
</dbReference>
<gene>
    <name evidence="4" type="ORF">SAMN05444377_102146</name>
</gene>
<keyword evidence="1" id="KW-0732">Signal</keyword>
<feature type="signal peptide" evidence="1">
    <location>
        <begin position="1"/>
        <end position="17"/>
    </location>
</feature>
<evidence type="ECO:0000259" key="2">
    <source>
        <dbReference type="Pfam" id="PF01841"/>
    </source>
</evidence>
<accession>A0A1M4XRL7</accession>
<dbReference type="OrthoDB" id="8595007at2"/>
<evidence type="ECO:0000313" key="4">
    <source>
        <dbReference type="EMBL" id="SHE96006.1"/>
    </source>
</evidence>
<evidence type="ECO:0000259" key="3">
    <source>
        <dbReference type="Pfam" id="PF12969"/>
    </source>
</evidence>
<dbReference type="Gene3D" id="3.10.620.30">
    <property type="match status" value="1"/>
</dbReference>